<dbReference type="AlphaFoldDB" id="A0A840AQG9"/>
<evidence type="ECO:0000256" key="2">
    <source>
        <dbReference type="ARBA" id="ARBA00022679"/>
    </source>
</evidence>
<dbReference type="PANTHER" id="PTHR43464">
    <property type="entry name" value="METHYLTRANSFERASE"/>
    <property type="match status" value="1"/>
</dbReference>
<evidence type="ECO:0000313" key="5">
    <source>
        <dbReference type="EMBL" id="MBB3932519.1"/>
    </source>
</evidence>
<dbReference type="EMBL" id="JACIDS010000004">
    <property type="protein sequence ID" value="MBB3932519.1"/>
    <property type="molecule type" value="Genomic_DNA"/>
</dbReference>
<proteinExistence type="predicted"/>
<dbReference type="RefSeq" id="WP_183400137.1">
    <property type="nucleotide sequence ID" value="NZ_JACIDS010000004.1"/>
</dbReference>
<keyword evidence="3" id="KW-0949">S-adenosyl-L-methionine</keyword>
<evidence type="ECO:0000259" key="4">
    <source>
        <dbReference type="Pfam" id="PF13847"/>
    </source>
</evidence>
<evidence type="ECO:0000256" key="1">
    <source>
        <dbReference type="ARBA" id="ARBA00022603"/>
    </source>
</evidence>
<dbReference type="Proteomes" id="UP000553963">
    <property type="component" value="Unassembled WGS sequence"/>
</dbReference>
<accession>A0A840AQG9</accession>
<dbReference type="SUPFAM" id="SSF53335">
    <property type="entry name" value="S-adenosyl-L-methionine-dependent methyltransferases"/>
    <property type="match status" value="1"/>
</dbReference>
<dbReference type="InterPro" id="IPR029063">
    <property type="entry name" value="SAM-dependent_MTases_sf"/>
</dbReference>
<name>A0A840AQG9_9HYPH</name>
<organism evidence="5 6">
    <name type="scientific">Kaistia hirudinis</name>
    <dbReference type="NCBI Taxonomy" id="1293440"/>
    <lineage>
        <taxon>Bacteria</taxon>
        <taxon>Pseudomonadati</taxon>
        <taxon>Pseudomonadota</taxon>
        <taxon>Alphaproteobacteria</taxon>
        <taxon>Hyphomicrobiales</taxon>
        <taxon>Kaistiaceae</taxon>
        <taxon>Kaistia</taxon>
    </lineage>
</organism>
<gene>
    <name evidence="5" type="ORF">GGR25_003577</name>
</gene>
<keyword evidence="1 5" id="KW-0489">Methyltransferase</keyword>
<evidence type="ECO:0000313" key="6">
    <source>
        <dbReference type="Proteomes" id="UP000553963"/>
    </source>
</evidence>
<dbReference type="Gene3D" id="3.40.50.150">
    <property type="entry name" value="Vaccinia Virus protein VP39"/>
    <property type="match status" value="1"/>
</dbReference>
<dbReference type="GO" id="GO:0008168">
    <property type="term" value="F:methyltransferase activity"/>
    <property type="evidence" value="ECO:0007669"/>
    <property type="project" value="UniProtKB-KW"/>
</dbReference>
<keyword evidence="6" id="KW-1185">Reference proteome</keyword>
<dbReference type="InterPro" id="IPR025714">
    <property type="entry name" value="Methyltranfer_dom"/>
</dbReference>
<evidence type="ECO:0000256" key="3">
    <source>
        <dbReference type="ARBA" id="ARBA00022691"/>
    </source>
</evidence>
<dbReference type="PANTHER" id="PTHR43464:SF19">
    <property type="entry name" value="UBIQUINONE BIOSYNTHESIS O-METHYLTRANSFERASE, MITOCHONDRIAL"/>
    <property type="match status" value="1"/>
</dbReference>
<keyword evidence="5" id="KW-0830">Ubiquinone</keyword>
<reference evidence="5 6" key="1">
    <citation type="submission" date="2020-08" db="EMBL/GenBank/DDBJ databases">
        <title>Genomic Encyclopedia of Type Strains, Phase IV (KMG-IV): sequencing the most valuable type-strain genomes for metagenomic binning, comparative biology and taxonomic classification.</title>
        <authorList>
            <person name="Goeker M."/>
        </authorList>
    </citation>
    <scope>NUCLEOTIDE SEQUENCE [LARGE SCALE GENOMIC DNA]</scope>
    <source>
        <strain evidence="5 6">DSM 25966</strain>
    </source>
</reference>
<comment type="caution">
    <text evidence="5">The sequence shown here is derived from an EMBL/GenBank/DDBJ whole genome shotgun (WGS) entry which is preliminary data.</text>
</comment>
<sequence>MKLEDGAARYVLGHSDEELTRLEQQAAIFGAATEAILDMAGLRPGMRVLDVGCGVGDVSLAAAGLVGPEGAVVGIDRAQEALATARRRAATAGLTQIEFRDSEIEAVVGDGSYDAVIGRFILMHLPQASAILSALKTAVVPGGLLAFIEMDISSSAAVPPMALFDRCLGWITTLYRQAGMEPDMASKLYGTFRAAGLDPSLHGVCKIEAGPNSSAYDYIAETIRSMSPALQKLGIATAEEIDIDTLSERLRADALATDTCFIYPRFVGAWAKA</sequence>
<feature type="domain" description="Methyltransferase" evidence="4">
    <location>
        <begin position="43"/>
        <end position="151"/>
    </location>
</feature>
<protein>
    <submittedName>
        <fullName evidence="5">Ubiquinone/menaquinone biosynthesis C-methylase UbiE</fullName>
    </submittedName>
</protein>
<keyword evidence="2" id="KW-0808">Transferase</keyword>
<dbReference type="CDD" id="cd02440">
    <property type="entry name" value="AdoMet_MTases"/>
    <property type="match status" value="1"/>
</dbReference>
<dbReference type="Pfam" id="PF13847">
    <property type="entry name" value="Methyltransf_31"/>
    <property type="match status" value="1"/>
</dbReference>
<dbReference type="GO" id="GO:0032259">
    <property type="term" value="P:methylation"/>
    <property type="evidence" value="ECO:0007669"/>
    <property type="project" value="UniProtKB-KW"/>
</dbReference>